<name>A0AAV4GNJ0_9GAST</name>
<organism evidence="2 3">
    <name type="scientific">Elysia marginata</name>
    <dbReference type="NCBI Taxonomy" id="1093978"/>
    <lineage>
        <taxon>Eukaryota</taxon>
        <taxon>Metazoa</taxon>
        <taxon>Spiralia</taxon>
        <taxon>Lophotrochozoa</taxon>
        <taxon>Mollusca</taxon>
        <taxon>Gastropoda</taxon>
        <taxon>Heterobranchia</taxon>
        <taxon>Euthyneura</taxon>
        <taxon>Panpulmonata</taxon>
        <taxon>Sacoglossa</taxon>
        <taxon>Placobranchoidea</taxon>
        <taxon>Plakobranchidae</taxon>
        <taxon>Elysia</taxon>
    </lineage>
</organism>
<evidence type="ECO:0000313" key="2">
    <source>
        <dbReference type="EMBL" id="GFR87103.1"/>
    </source>
</evidence>
<keyword evidence="3" id="KW-1185">Reference proteome</keyword>
<feature type="compositionally biased region" description="Low complexity" evidence="1">
    <location>
        <begin position="63"/>
        <end position="72"/>
    </location>
</feature>
<dbReference type="Proteomes" id="UP000762676">
    <property type="component" value="Unassembled WGS sequence"/>
</dbReference>
<proteinExistence type="predicted"/>
<dbReference type="AlphaFoldDB" id="A0AAV4GNJ0"/>
<sequence length="205" mass="22956">MLFTRPPLPHIKNFCANEDYQMKSGDIRSSTPPQMSAEQPRDNSQNVTGAIRSVQQRATAGTSGMSSSLPSSMRKPHRSRQVKQLRLPEEDSPLCQSYFLGKLKDYQKIPFARLLASPEANQTHHTLIKSVINKTACPWFNGCCNTLPALLEARRITGETIAPRFSSSRDIIIIGLAYMQKMLEILSCEPLPDDKLQTLVEAIKQ</sequence>
<protein>
    <submittedName>
        <fullName evidence="2">Uncharacterized protein</fullName>
    </submittedName>
</protein>
<evidence type="ECO:0000256" key="1">
    <source>
        <dbReference type="SAM" id="MobiDB-lite"/>
    </source>
</evidence>
<feature type="compositionally biased region" description="Basic residues" evidence="1">
    <location>
        <begin position="74"/>
        <end position="83"/>
    </location>
</feature>
<feature type="region of interest" description="Disordered" evidence="1">
    <location>
        <begin position="23"/>
        <end position="86"/>
    </location>
</feature>
<reference evidence="2 3" key="1">
    <citation type="journal article" date="2021" name="Elife">
        <title>Chloroplast acquisition without the gene transfer in kleptoplastic sea slugs, Plakobranchus ocellatus.</title>
        <authorList>
            <person name="Maeda T."/>
            <person name="Takahashi S."/>
            <person name="Yoshida T."/>
            <person name="Shimamura S."/>
            <person name="Takaki Y."/>
            <person name="Nagai Y."/>
            <person name="Toyoda A."/>
            <person name="Suzuki Y."/>
            <person name="Arimoto A."/>
            <person name="Ishii H."/>
            <person name="Satoh N."/>
            <person name="Nishiyama T."/>
            <person name="Hasebe M."/>
            <person name="Maruyama T."/>
            <person name="Minagawa J."/>
            <person name="Obokata J."/>
            <person name="Shigenobu S."/>
        </authorList>
    </citation>
    <scope>NUCLEOTIDE SEQUENCE [LARGE SCALE GENOMIC DNA]</scope>
</reference>
<gene>
    <name evidence="2" type="ORF">ElyMa_004215400</name>
</gene>
<dbReference type="EMBL" id="BMAT01008526">
    <property type="protein sequence ID" value="GFR87103.1"/>
    <property type="molecule type" value="Genomic_DNA"/>
</dbReference>
<feature type="compositionally biased region" description="Polar residues" evidence="1">
    <location>
        <begin position="27"/>
        <end position="62"/>
    </location>
</feature>
<comment type="caution">
    <text evidence="2">The sequence shown here is derived from an EMBL/GenBank/DDBJ whole genome shotgun (WGS) entry which is preliminary data.</text>
</comment>
<evidence type="ECO:0000313" key="3">
    <source>
        <dbReference type="Proteomes" id="UP000762676"/>
    </source>
</evidence>
<accession>A0AAV4GNJ0</accession>
<feature type="non-terminal residue" evidence="2">
    <location>
        <position position="205"/>
    </location>
</feature>